<keyword evidence="2" id="KW-0472">Membrane</keyword>
<feature type="region of interest" description="Disordered" evidence="1">
    <location>
        <begin position="358"/>
        <end position="392"/>
    </location>
</feature>
<evidence type="ECO:0000313" key="3">
    <source>
        <dbReference type="EMBL" id="TWU22414.1"/>
    </source>
</evidence>
<comment type="caution">
    <text evidence="3">The sequence shown here is derived from an EMBL/GenBank/DDBJ whole genome shotgun (WGS) entry which is preliminary data.</text>
</comment>
<dbReference type="AlphaFoldDB" id="A0A5C6CFU9"/>
<proteinExistence type="predicted"/>
<organism evidence="3 4">
    <name type="scientific">Novipirellula galeiformis</name>
    <dbReference type="NCBI Taxonomy" id="2528004"/>
    <lineage>
        <taxon>Bacteria</taxon>
        <taxon>Pseudomonadati</taxon>
        <taxon>Planctomycetota</taxon>
        <taxon>Planctomycetia</taxon>
        <taxon>Pirellulales</taxon>
        <taxon>Pirellulaceae</taxon>
        <taxon>Novipirellula</taxon>
    </lineage>
</organism>
<dbReference type="RefSeq" id="WP_146595582.1">
    <property type="nucleotide sequence ID" value="NZ_SJPT01000005.1"/>
</dbReference>
<dbReference type="Proteomes" id="UP000316304">
    <property type="component" value="Unassembled WGS sequence"/>
</dbReference>
<keyword evidence="2" id="KW-1133">Transmembrane helix</keyword>
<evidence type="ECO:0000256" key="1">
    <source>
        <dbReference type="SAM" id="MobiDB-lite"/>
    </source>
</evidence>
<keyword evidence="2" id="KW-0812">Transmembrane</keyword>
<accession>A0A5C6CFU9</accession>
<sequence>MNLRVSGILLCRFRNESQDGFINLIVSAVMVAVVVCCAVVAPQTIVFAQSSPATSVERNDSQRNRPPALEAGAAGELRRTDAVVADGATGEGSSPADLGSPTSKKLPRFLWNFGRANDSNFDDWPDGWQRRVGRRYPKYVKVAIVAKDLAVQQQLRAVDTMIIREWPRVRKQFKAAPVLPPSLTDALIDRYFKIELDGGLVMVQSPPVKTSHMYQYRFSVKIKTEGLRHDRARAEFVFVDERGDEVETHATESLSGTTAWKVLVLDRIRAPKAATGVFVRLVVEGAEDGLEDIRGEIGFDDISIEPFPQLQLVTDEAMGVHVVGNPVMVSATVLGLPRGATQVLFRLLDVDGREVDRQLSDVPGAEVTDPSEASARLDPPPGGARSSASQGMKVQWEIPRLSPGFYRVMASLQGRELRTLATETTLAVIDPEIGQAGNGSFGWTLLETSRNMPPRDLAKWLASVGVDWVKIPCWIEPTDTVTADRMVEASTRLQDVGIQTIGMLDVPPETQVPRYDIRGRRDVVASQLFRDVRVWQPLLEPVMSRLTLKIKTWQLGGDYDYSFLGRRHLQESIADISTGLQGYGQPIEVAICWPWTERDVAPAETSWSAVCRSGEPELTAEELDAYLTLQQTQFNGSGPRTWVVVEPIEKNQYDRNTRILDLTGRMAVVRKHHVQAAFVSNPRDPERGLLTSQGRPEEMLLPWRTTSLMIGNLRQVGSLKLRSKAKNVVFAGADRAVIMLWSPTSCEEQIFLGDDVHVVDIWGRQQPLPIEIIDGQAAQRVKIGPRPIFISGADPTLLAFRMSVNVEQEQVDSLLGQTQPIDVSFTNPTREGMYGTLRVLPPENWSFKEPSMAWELPPGKSTSLPFHLVLGNSAKVGTYEVALDFEHQTVPPKRFTVYRELMVGPIGLEIETETRLSAGGQLRVEIEMTNHSDATQSYDCMLFPQSGRQYQRRFITIEPGTTERREFYWNNAQPLMGTTMLLRAGEQDGKRILNYEIPVLR</sequence>
<feature type="transmembrane region" description="Helical" evidence="2">
    <location>
        <begin position="21"/>
        <end position="41"/>
    </location>
</feature>
<dbReference type="EMBL" id="SJPT01000005">
    <property type="protein sequence ID" value="TWU22414.1"/>
    <property type="molecule type" value="Genomic_DNA"/>
</dbReference>
<keyword evidence="4" id="KW-1185">Reference proteome</keyword>
<gene>
    <name evidence="3" type="ORF">Pla52o_34700</name>
</gene>
<protein>
    <recommendedName>
        <fullName evidence="5">Alpha-galactosidase NEW3 domain-containing protein</fullName>
    </recommendedName>
</protein>
<evidence type="ECO:0008006" key="5">
    <source>
        <dbReference type="Google" id="ProtNLM"/>
    </source>
</evidence>
<name>A0A5C6CFU9_9BACT</name>
<feature type="region of interest" description="Disordered" evidence="1">
    <location>
        <begin position="51"/>
        <end position="73"/>
    </location>
</feature>
<dbReference type="OrthoDB" id="220736at2"/>
<reference evidence="3 4" key="1">
    <citation type="submission" date="2019-02" db="EMBL/GenBank/DDBJ databases">
        <title>Deep-cultivation of Planctomycetes and their phenomic and genomic characterization uncovers novel biology.</title>
        <authorList>
            <person name="Wiegand S."/>
            <person name="Jogler M."/>
            <person name="Boedeker C."/>
            <person name="Pinto D."/>
            <person name="Vollmers J."/>
            <person name="Rivas-Marin E."/>
            <person name="Kohn T."/>
            <person name="Peeters S.H."/>
            <person name="Heuer A."/>
            <person name="Rast P."/>
            <person name="Oberbeckmann S."/>
            <person name="Bunk B."/>
            <person name="Jeske O."/>
            <person name="Meyerdierks A."/>
            <person name="Storesund J.E."/>
            <person name="Kallscheuer N."/>
            <person name="Luecker S."/>
            <person name="Lage O.M."/>
            <person name="Pohl T."/>
            <person name="Merkel B.J."/>
            <person name="Hornburger P."/>
            <person name="Mueller R.-W."/>
            <person name="Bruemmer F."/>
            <person name="Labrenz M."/>
            <person name="Spormann A.M."/>
            <person name="Op Den Camp H."/>
            <person name="Overmann J."/>
            <person name="Amann R."/>
            <person name="Jetten M.S.M."/>
            <person name="Mascher T."/>
            <person name="Medema M.H."/>
            <person name="Devos D.P."/>
            <person name="Kaster A.-K."/>
            <person name="Ovreas L."/>
            <person name="Rohde M."/>
            <person name="Galperin M.Y."/>
            <person name="Jogler C."/>
        </authorList>
    </citation>
    <scope>NUCLEOTIDE SEQUENCE [LARGE SCALE GENOMIC DNA]</scope>
    <source>
        <strain evidence="3 4">Pla52o</strain>
    </source>
</reference>
<evidence type="ECO:0000313" key="4">
    <source>
        <dbReference type="Proteomes" id="UP000316304"/>
    </source>
</evidence>
<evidence type="ECO:0000256" key="2">
    <source>
        <dbReference type="SAM" id="Phobius"/>
    </source>
</evidence>
<dbReference type="Gene3D" id="2.60.120.260">
    <property type="entry name" value="Galactose-binding domain-like"/>
    <property type="match status" value="1"/>
</dbReference>